<dbReference type="Pfam" id="PF23809">
    <property type="entry name" value="Phage_holin_9"/>
    <property type="match status" value="1"/>
</dbReference>
<dbReference type="EMBL" id="AGZR01000009">
    <property type="protein sequence ID" value="EPD31881.1"/>
    <property type="molecule type" value="Genomic_DNA"/>
</dbReference>
<gene>
    <name evidence="2" type="ORF">HMPREF9306_01437</name>
</gene>
<accession>S2VYE6</accession>
<dbReference type="AlphaFoldDB" id="S2VYE6"/>
<evidence type="ECO:0000256" key="1">
    <source>
        <dbReference type="SAM" id="Phobius"/>
    </source>
</evidence>
<keyword evidence="1" id="KW-0812">Transmembrane</keyword>
<feature type="transmembrane region" description="Helical" evidence="1">
    <location>
        <begin position="7"/>
        <end position="26"/>
    </location>
</feature>
<dbReference type="InterPro" id="IPR056390">
    <property type="entry name" value="Holin_phage"/>
</dbReference>
<evidence type="ECO:0000313" key="2">
    <source>
        <dbReference type="EMBL" id="EPD31881.1"/>
    </source>
</evidence>
<dbReference type="Proteomes" id="UP000014417">
    <property type="component" value="Unassembled WGS sequence"/>
</dbReference>
<protein>
    <submittedName>
        <fullName evidence="2">Uncharacterized protein</fullName>
    </submittedName>
</protein>
<comment type="caution">
    <text evidence="2">The sequence shown here is derived from an EMBL/GenBank/DDBJ whole genome shotgun (WGS) entry which is preliminary data.</text>
</comment>
<name>S2VYE6_9ACTN</name>
<dbReference type="RefSeq" id="WP_016456263.1">
    <property type="nucleotide sequence ID" value="NZ_KE150269.1"/>
</dbReference>
<dbReference type="HOGENOM" id="CLU_2790621_0_0_11"/>
<keyword evidence="1" id="KW-1133">Transmembrane helix</keyword>
<sequence length="68" mass="6910">MSPQLRQAIYTVLAAAVPLVVAYGLVTQDQAALWLALASAVLNAAALLLARQNTPTGASGPPPKRAAS</sequence>
<evidence type="ECO:0000313" key="3">
    <source>
        <dbReference type="Proteomes" id="UP000014417"/>
    </source>
</evidence>
<keyword evidence="1" id="KW-0472">Membrane</keyword>
<organism evidence="2 3">
    <name type="scientific">Propionimicrobium lymphophilum ACS-093-V-SCH5</name>
    <dbReference type="NCBI Taxonomy" id="883161"/>
    <lineage>
        <taxon>Bacteria</taxon>
        <taxon>Bacillati</taxon>
        <taxon>Actinomycetota</taxon>
        <taxon>Actinomycetes</taxon>
        <taxon>Propionibacteriales</taxon>
        <taxon>Propionibacteriaceae</taxon>
        <taxon>Propionimicrobium</taxon>
    </lineage>
</organism>
<proteinExistence type="predicted"/>
<feature type="transmembrane region" description="Helical" evidence="1">
    <location>
        <begin position="32"/>
        <end position="50"/>
    </location>
</feature>
<reference evidence="2 3" key="1">
    <citation type="submission" date="2013-04" db="EMBL/GenBank/DDBJ databases">
        <title>The Genome Sequence of Propionimicrobium lymphophilum ACS-093-V-SCH5.</title>
        <authorList>
            <consortium name="The Broad Institute Genomics Platform"/>
            <person name="Earl A."/>
            <person name="Ward D."/>
            <person name="Feldgarden M."/>
            <person name="Gevers D."/>
            <person name="Saerens B."/>
            <person name="Vaneechoutte M."/>
            <person name="Walker B."/>
            <person name="Young S."/>
            <person name="Zeng Q."/>
            <person name="Gargeya S."/>
            <person name="Fitzgerald M."/>
            <person name="Haas B."/>
            <person name="Abouelleil A."/>
            <person name="Allen A.W."/>
            <person name="Alvarado L."/>
            <person name="Arachchi H.M."/>
            <person name="Berlin A.M."/>
            <person name="Chapman S.B."/>
            <person name="Gainer-Dewar J."/>
            <person name="Goldberg J."/>
            <person name="Griggs A."/>
            <person name="Gujja S."/>
            <person name="Hansen M."/>
            <person name="Howarth C."/>
            <person name="Imamovic A."/>
            <person name="Ireland A."/>
            <person name="Larimer J."/>
            <person name="McCowan C."/>
            <person name="Murphy C."/>
            <person name="Pearson M."/>
            <person name="Poon T.W."/>
            <person name="Priest M."/>
            <person name="Roberts A."/>
            <person name="Saif S."/>
            <person name="Shea T."/>
            <person name="Sisk P."/>
            <person name="Sykes S."/>
            <person name="Wortman J."/>
            <person name="Nusbaum C."/>
            <person name="Birren B."/>
        </authorList>
    </citation>
    <scope>NUCLEOTIDE SEQUENCE [LARGE SCALE GENOMIC DNA]</scope>
    <source>
        <strain evidence="2 3">ACS-093-V-SCH5</strain>
    </source>
</reference>
<dbReference type="STRING" id="883161.HMPREF9306_01437"/>
<keyword evidence="3" id="KW-1185">Reference proteome</keyword>